<dbReference type="PANTHER" id="PTHR43133">
    <property type="entry name" value="RNA POLYMERASE ECF-TYPE SIGMA FACTO"/>
    <property type="match status" value="1"/>
</dbReference>
<dbReference type="InterPro" id="IPR036388">
    <property type="entry name" value="WH-like_DNA-bd_sf"/>
</dbReference>
<keyword evidence="3" id="KW-0731">Sigma factor</keyword>
<dbReference type="EMBL" id="JZWV01000479">
    <property type="protein sequence ID" value="KJY31627.1"/>
    <property type="molecule type" value="Genomic_DNA"/>
</dbReference>
<keyword evidence="9" id="KW-1185">Reference proteome</keyword>
<reference evidence="8 9" key="1">
    <citation type="submission" date="2015-02" db="EMBL/GenBank/DDBJ databases">
        <authorList>
            <person name="Ju K.-S."/>
            <person name="Doroghazi J.R."/>
            <person name="Metcalf W."/>
        </authorList>
    </citation>
    <scope>NUCLEOTIDE SEQUENCE [LARGE SCALE GENOMIC DNA]</scope>
    <source>
        <strain evidence="8 9">NRRL ISP-5550</strain>
    </source>
</reference>
<dbReference type="InterPro" id="IPR014284">
    <property type="entry name" value="RNA_pol_sigma-70_dom"/>
</dbReference>
<keyword evidence="2" id="KW-0805">Transcription regulation</keyword>
<evidence type="ECO:0000256" key="1">
    <source>
        <dbReference type="ARBA" id="ARBA00010641"/>
    </source>
</evidence>
<evidence type="ECO:0000256" key="6">
    <source>
        <dbReference type="SAM" id="MobiDB-lite"/>
    </source>
</evidence>
<dbReference type="RefSeq" id="WP_045948495.1">
    <property type="nucleotide sequence ID" value="NZ_JZWV01000479.1"/>
</dbReference>
<dbReference type="Proteomes" id="UP000033551">
    <property type="component" value="Unassembled WGS sequence"/>
</dbReference>
<gene>
    <name evidence="8" type="ORF">VR44_17770</name>
</gene>
<dbReference type="AlphaFoldDB" id="A0A0F4JB85"/>
<dbReference type="PANTHER" id="PTHR43133:SF8">
    <property type="entry name" value="RNA POLYMERASE SIGMA FACTOR HI_1459-RELATED"/>
    <property type="match status" value="1"/>
</dbReference>
<dbReference type="InterPro" id="IPR013324">
    <property type="entry name" value="RNA_pol_sigma_r3/r4-like"/>
</dbReference>
<comment type="caution">
    <text evidence="8">The sequence shown here is derived from an EMBL/GenBank/DDBJ whole genome shotgun (WGS) entry which is preliminary data.</text>
</comment>
<feature type="region of interest" description="Disordered" evidence="6">
    <location>
        <begin position="1"/>
        <end position="35"/>
    </location>
</feature>
<evidence type="ECO:0000256" key="3">
    <source>
        <dbReference type="ARBA" id="ARBA00023082"/>
    </source>
</evidence>
<name>A0A0F4JB85_9ACTN</name>
<dbReference type="Pfam" id="PF08281">
    <property type="entry name" value="Sigma70_r4_2"/>
    <property type="match status" value="1"/>
</dbReference>
<sequence>MSDVGTAEHDDPAGATRDTWGRHLSHPASEPVGMPHVIRDGSVPLVPVPPQPEAPDHWTPEQVARFQEYHERYAEKFLWYADARLPSRFDAEDAVHSTFEYVVEQWPRVTTMEFPSAYGWTVLRSRIADLHREGSRIGPVDDERLQEEIGQRPVGDHGEEIVNLMSLLEEIRELPERQEQALVLDALGVPVEEMAELMGIKEESARMNLKRAKARLKRRLDAEGWRRKW</sequence>
<dbReference type="OrthoDB" id="4350410at2"/>
<dbReference type="PATRIC" id="fig|68223.7.peg.8050"/>
<evidence type="ECO:0000313" key="9">
    <source>
        <dbReference type="Proteomes" id="UP000033551"/>
    </source>
</evidence>
<accession>A0A0F4JB85</accession>
<evidence type="ECO:0000259" key="7">
    <source>
        <dbReference type="Pfam" id="PF08281"/>
    </source>
</evidence>
<dbReference type="GO" id="GO:0003677">
    <property type="term" value="F:DNA binding"/>
    <property type="evidence" value="ECO:0007669"/>
    <property type="project" value="UniProtKB-KW"/>
</dbReference>
<feature type="compositionally biased region" description="Basic and acidic residues" evidence="6">
    <location>
        <begin position="1"/>
        <end position="12"/>
    </location>
</feature>
<dbReference type="GO" id="GO:0006352">
    <property type="term" value="P:DNA-templated transcription initiation"/>
    <property type="evidence" value="ECO:0007669"/>
    <property type="project" value="InterPro"/>
</dbReference>
<dbReference type="Gene3D" id="1.10.10.10">
    <property type="entry name" value="Winged helix-like DNA-binding domain superfamily/Winged helix DNA-binding domain"/>
    <property type="match status" value="1"/>
</dbReference>
<dbReference type="InterPro" id="IPR013325">
    <property type="entry name" value="RNA_pol_sigma_r2"/>
</dbReference>
<dbReference type="InterPro" id="IPR013249">
    <property type="entry name" value="RNA_pol_sigma70_r4_t2"/>
</dbReference>
<organism evidence="8 9">
    <name type="scientific">Streptomyces katrae</name>
    <dbReference type="NCBI Taxonomy" id="68223"/>
    <lineage>
        <taxon>Bacteria</taxon>
        <taxon>Bacillati</taxon>
        <taxon>Actinomycetota</taxon>
        <taxon>Actinomycetes</taxon>
        <taxon>Kitasatosporales</taxon>
        <taxon>Streptomycetaceae</taxon>
        <taxon>Streptomyces</taxon>
    </lineage>
</organism>
<evidence type="ECO:0000256" key="5">
    <source>
        <dbReference type="ARBA" id="ARBA00023163"/>
    </source>
</evidence>
<feature type="domain" description="RNA polymerase sigma factor 70 region 4 type 2" evidence="7">
    <location>
        <begin position="165"/>
        <end position="216"/>
    </location>
</feature>
<proteinExistence type="inferred from homology"/>
<evidence type="ECO:0000256" key="4">
    <source>
        <dbReference type="ARBA" id="ARBA00023125"/>
    </source>
</evidence>
<keyword evidence="5" id="KW-0804">Transcription</keyword>
<protein>
    <recommendedName>
        <fullName evidence="7">RNA polymerase sigma factor 70 region 4 type 2 domain-containing protein</fullName>
    </recommendedName>
</protein>
<dbReference type="NCBIfam" id="TIGR02937">
    <property type="entry name" value="sigma70-ECF"/>
    <property type="match status" value="1"/>
</dbReference>
<dbReference type="Gene3D" id="1.10.1740.10">
    <property type="match status" value="1"/>
</dbReference>
<dbReference type="InterPro" id="IPR039425">
    <property type="entry name" value="RNA_pol_sigma-70-like"/>
</dbReference>
<dbReference type="GO" id="GO:0016987">
    <property type="term" value="F:sigma factor activity"/>
    <property type="evidence" value="ECO:0007669"/>
    <property type="project" value="UniProtKB-KW"/>
</dbReference>
<dbReference type="SUPFAM" id="SSF88659">
    <property type="entry name" value="Sigma3 and sigma4 domains of RNA polymerase sigma factors"/>
    <property type="match status" value="1"/>
</dbReference>
<evidence type="ECO:0000313" key="8">
    <source>
        <dbReference type="EMBL" id="KJY31627.1"/>
    </source>
</evidence>
<evidence type="ECO:0000256" key="2">
    <source>
        <dbReference type="ARBA" id="ARBA00023015"/>
    </source>
</evidence>
<comment type="similarity">
    <text evidence="1">Belongs to the sigma-70 factor family. ECF subfamily.</text>
</comment>
<dbReference type="SUPFAM" id="SSF88946">
    <property type="entry name" value="Sigma2 domain of RNA polymerase sigma factors"/>
    <property type="match status" value="1"/>
</dbReference>
<keyword evidence="4" id="KW-0238">DNA-binding</keyword>